<dbReference type="InterPro" id="IPR013249">
    <property type="entry name" value="RNA_pol_sigma70_r4_t2"/>
</dbReference>
<dbReference type="InterPro" id="IPR039425">
    <property type="entry name" value="RNA_pol_sigma-70-like"/>
</dbReference>
<comment type="caution">
    <text evidence="5">The sequence shown here is derived from an EMBL/GenBank/DDBJ whole genome shotgun (WGS) entry which is preliminary data.</text>
</comment>
<evidence type="ECO:0000256" key="1">
    <source>
        <dbReference type="ARBA" id="ARBA00023015"/>
    </source>
</evidence>
<dbReference type="InterPro" id="IPR036388">
    <property type="entry name" value="WH-like_DNA-bd_sf"/>
</dbReference>
<dbReference type="Gene3D" id="1.10.10.10">
    <property type="entry name" value="Winged helix-like DNA-binding domain superfamily/Winged helix DNA-binding domain"/>
    <property type="match status" value="1"/>
</dbReference>
<dbReference type="EMBL" id="VSSQ01059735">
    <property type="protein sequence ID" value="MPN13247.1"/>
    <property type="molecule type" value="Genomic_DNA"/>
</dbReference>
<keyword evidence="3" id="KW-0804">Transcription</keyword>
<dbReference type="InterPro" id="IPR014284">
    <property type="entry name" value="RNA_pol_sigma-70_dom"/>
</dbReference>
<dbReference type="SUPFAM" id="SSF88659">
    <property type="entry name" value="Sigma3 and sigma4 domains of RNA polymerase sigma factors"/>
    <property type="match status" value="1"/>
</dbReference>
<name>A0A645FFZ3_9ZZZZ</name>
<dbReference type="PANTHER" id="PTHR43133">
    <property type="entry name" value="RNA POLYMERASE ECF-TYPE SIGMA FACTO"/>
    <property type="match status" value="1"/>
</dbReference>
<evidence type="ECO:0000259" key="4">
    <source>
        <dbReference type="Pfam" id="PF08281"/>
    </source>
</evidence>
<gene>
    <name evidence="5" type="ORF">SDC9_160568</name>
</gene>
<dbReference type="AlphaFoldDB" id="A0A645FFZ3"/>
<reference evidence="5" key="1">
    <citation type="submission" date="2019-08" db="EMBL/GenBank/DDBJ databases">
        <authorList>
            <person name="Kucharzyk K."/>
            <person name="Murdoch R.W."/>
            <person name="Higgins S."/>
            <person name="Loffler F."/>
        </authorList>
    </citation>
    <scope>NUCLEOTIDE SEQUENCE</scope>
</reference>
<organism evidence="5">
    <name type="scientific">bioreactor metagenome</name>
    <dbReference type="NCBI Taxonomy" id="1076179"/>
    <lineage>
        <taxon>unclassified sequences</taxon>
        <taxon>metagenomes</taxon>
        <taxon>ecological metagenomes</taxon>
    </lineage>
</organism>
<dbReference type="GO" id="GO:0003677">
    <property type="term" value="F:DNA binding"/>
    <property type="evidence" value="ECO:0007669"/>
    <property type="project" value="InterPro"/>
</dbReference>
<evidence type="ECO:0000256" key="2">
    <source>
        <dbReference type="ARBA" id="ARBA00023082"/>
    </source>
</evidence>
<dbReference type="GO" id="GO:0006352">
    <property type="term" value="P:DNA-templated transcription initiation"/>
    <property type="evidence" value="ECO:0007669"/>
    <property type="project" value="InterPro"/>
</dbReference>
<dbReference type="GO" id="GO:0016987">
    <property type="term" value="F:sigma factor activity"/>
    <property type="evidence" value="ECO:0007669"/>
    <property type="project" value="UniProtKB-KW"/>
</dbReference>
<evidence type="ECO:0000313" key="5">
    <source>
        <dbReference type="EMBL" id="MPN13247.1"/>
    </source>
</evidence>
<proteinExistence type="predicted"/>
<accession>A0A645FFZ3</accession>
<evidence type="ECO:0000256" key="3">
    <source>
        <dbReference type="ARBA" id="ARBA00023163"/>
    </source>
</evidence>
<dbReference type="NCBIfam" id="TIGR02937">
    <property type="entry name" value="sigma70-ECF"/>
    <property type="match status" value="1"/>
</dbReference>
<dbReference type="PANTHER" id="PTHR43133:SF46">
    <property type="entry name" value="RNA POLYMERASE SIGMA-70 FACTOR ECF SUBFAMILY"/>
    <property type="match status" value="1"/>
</dbReference>
<feature type="domain" description="RNA polymerase sigma factor 70 region 4 type 2" evidence="4">
    <location>
        <begin position="11"/>
        <end position="62"/>
    </location>
</feature>
<sequence length="80" mass="9442">MKRIEDEVLWELAQAVESLPSKCREVFKLGYMKHMSNEQIATELNISVNTVKSQKQRAKQLLKEQLKDLFVLLMIFLKDF</sequence>
<dbReference type="InterPro" id="IPR013324">
    <property type="entry name" value="RNA_pol_sigma_r3/r4-like"/>
</dbReference>
<keyword evidence="1" id="KW-0805">Transcription regulation</keyword>
<dbReference type="Pfam" id="PF08281">
    <property type="entry name" value="Sigma70_r4_2"/>
    <property type="match status" value="1"/>
</dbReference>
<protein>
    <recommendedName>
        <fullName evidence="4">RNA polymerase sigma factor 70 region 4 type 2 domain-containing protein</fullName>
    </recommendedName>
</protein>
<keyword evidence="2" id="KW-0731">Sigma factor</keyword>